<name>A0A2P2Q5B1_RHIMU</name>
<protein>
    <submittedName>
        <fullName evidence="1">Uncharacterized protein</fullName>
    </submittedName>
</protein>
<organism evidence="1">
    <name type="scientific">Rhizophora mucronata</name>
    <name type="common">Asiatic mangrove</name>
    <dbReference type="NCBI Taxonomy" id="61149"/>
    <lineage>
        <taxon>Eukaryota</taxon>
        <taxon>Viridiplantae</taxon>
        <taxon>Streptophyta</taxon>
        <taxon>Embryophyta</taxon>
        <taxon>Tracheophyta</taxon>
        <taxon>Spermatophyta</taxon>
        <taxon>Magnoliopsida</taxon>
        <taxon>eudicotyledons</taxon>
        <taxon>Gunneridae</taxon>
        <taxon>Pentapetalae</taxon>
        <taxon>rosids</taxon>
        <taxon>fabids</taxon>
        <taxon>Malpighiales</taxon>
        <taxon>Rhizophoraceae</taxon>
        <taxon>Rhizophora</taxon>
    </lineage>
</organism>
<dbReference type="AlphaFoldDB" id="A0A2P2Q5B1"/>
<dbReference type="EMBL" id="GGEC01081595">
    <property type="protein sequence ID" value="MBX62079.1"/>
    <property type="molecule type" value="Transcribed_RNA"/>
</dbReference>
<sequence>MHLACNETGLRPRKHNSQHGIICYKQ</sequence>
<reference evidence="1" key="1">
    <citation type="submission" date="2018-02" db="EMBL/GenBank/DDBJ databases">
        <title>Rhizophora mucronata_Transcriptome.</title>
        <authorList>
            <person name="Meera S.P."/>
            <person name="Sreeshan A."/>
            <person name="Augustine A."/>
        </authorList>
    </citation>
    <scope>NUCLEOTIDE SEQUENCE</scope>
    <source>
        <tissue evidence="1">Leaf</tissue>
    </source>
</reference>
<evidence type="ECO:0000313" key="1">
    <source>
        <dbReference type="EMBL" id="MBX62079.1"/>
    </source>
</evidence>
<proteinExistence type="predicted"/>
<accession>A0A2P2Q5B1</accession>